<evidence type="ECO:0000256" key="3">
    <source>
        <dbReference type="ARBA" id="ARBA00022679"/>
    </source>
</evidence>
<dbReference type="GO" id="GO:0042121">
    <property type="term" value="P:alginic acid biosynthetic process"/>
    <property type="evidence" value="ECO:0007669"/>
    <property type="project" value="UniProtKB-UniPathway"/>
</dbReference>
<comment type="pathway">
    <text evidence="2">Glycan biosynthesis; alginate biosynthesis.</text>
</comment>
<evidence type="ECO:0000313" key="8">
    <source>
        <dbReference type="EMBL" id="EHI59642.1"/>
    </source>
</evidence>
<evidence type="ECO:0000256" key="5">
    <source>
        <dbReference type="ARBA" id="ARBA00022764"/>
    </source>
</evidence>
<name>G5IFU0_9FIRM</name>
<proteinExistence type="predicted"/>
<comment type="caution">
    <text evidence="8">The sequence shown here is derived from an EMBL/GenBank/DDBJ whole genome shotgun (WGS) entry which is preliminary data.</text>
</comment>
<organism evidence="8 9">
    <name type="scientific">Hungatella hathewayi WAL-18680</name>
    <dbReference type="NCBI Taxonomy" id="742737"/>
    <lineage>
        <taxon>Bacteria</taxon>
        <taxon>Bacillati</taxon>
        <taxon>Bacillota</taxon>
        <taxon>Clostridia</taxon>
        <taxon>Lachnospirales</taxon>
        <taxon>Lachnospiraceae</taxon>
        <taxon>Hungatella</taxon>
    </lineage>
</organism>
<dbReference type="AlphaFoldDB" id="G5IFU0"/>
<dbReference type="EMBL" id="ADLN01000050">
    <property type="protein sequence ID" value="EHI59642.1"/>
    <property type="molecule type" value="Genomic_DNA"/>
</dbReference>
<dbReference type="UniPathway" id="UPA00286"/>
<dbReference type="GO" id="GO:0042597">
    <property type="term" value="C:periplasmic space"/>
    <property type="evidence" value="ECO:0007669"/>
    <property type="project" value="UniProtKB-SubCell"/>
</dbReference>
<keyword evidence="6" id="KW-0016">Alginate biosynthesis</keyword>
<sequence length="385" mass="44000">MKRLRTIILILGFAVVLCMPLLLKRVDSRFGLTGVSVEAERPVLTKKGLLDGTVQTELDNYVSQKIPGRDLMIKVRNQLIFTLYDKSPNQNIVIGKNRNLFEKEYVLKYEKVYPPADKEFVVDLCEKLTVIQDKLEAKGKELYLFITPTKVRYYEEDVPDIYRVATSFGDRTGNYEVLTETLEDYDFKVYDSIPFVAAYRETADAAGMPLYYKTGSHWSLVVGAEVASDLTRFLDENSAYSFPETHVEYAPVPAPLHPDSDIFNVINVFTKPYDSYYTAEVKVDGEMAPEEERPNMFCRGGSFMGQTLNHLINDGMFQKDTYVENTIFYRNGFSEPGSFSDYGELNLKEELEQADIVILEVNEAHIPVMSFGLIDYLTEHPELLD</sequence>
<keyword evidence="3" id="KW-0808">Transferase</keyword>
<keyword evidence="5" id="KW-0574">Periplasm</keyword>
<feature type="domain" description="AlgX/AlgJ SGNH hydrolase-like" evidence="7">
    <location>
        <begin position="92"/>
        <end position="231"/>
    </location>
</feature>
<evidence type="ECO:0000313" key="9">
    <source>
        <dbReference type="Proteomes" id="UP000005384"/>
    </source>
</evidence>
<evidence type="ECO:0000256" key="2">
    <source>
        <dbReference type="ARBA" id="ARBA00005182"/>
    </source>
</evidence>
<dbReference type="PATRIC" id="fig|742737.3.peg.2393"/>
<dbReference type="RefSeq" id="WP_006780351.1">
    <property type="nucleotide sequence ID" value="NZ_CP040506.1"/>
</dbReference>
<dbReference type="HOGENOM" id="CLU_719184_0_0_9"/>
<evidence type="ECO:0000259" key="7">
    <source>
        <dbReference type="Pfam" id="PF16822"/>
    </source>
</evidence>
<gene>
    <name evidence="8" type="ORF">HMPREF9473_02371</name>
</gene>
<keyword evidence="9" id="KW-1185">Reference proteome</keyword>
<evidence type="ECO:0000256" key="4">
    <source>
        <dbReference type="ARBA" id="ARBA00022729"/>
    </source>
</evidence>
<dbReference type="InterPro" id="IPR031811">
    <property type="entry name" value="ALGX/ALGJ_SGNH-like"/>
</dbReference>
<dbReference type="OrthoDB" id="175771at2"/>
<accession>G5IFU0</accession>
<keyword evidence="4" id="KW-0732">Signal</keyword>
<reference evidence="8 9" key="1">
    <citation type="submission" date="2011-08" db="EMBL/GenBank/DDBJ databases">
        <title>The Genome Sequence of Clostridium hathewayi WAL-18680.</title>
        <authorList>
            <consortium name="The Broad Institute Genome Sequencing Platform"/>
            <person name="Earl A."/>
            <person name="Ward D."/>
            <person name="Feldgarden M."/>
            <person name="Gevers D."/>
            <person name="Finegold S.M."/>
            <person name="Summanen P.H."/>
            <person name="Molitoris D.R."/>
            <person name="Song M."/>
            <person name="Daigneault M."/>
            <person name="Allen-Vercoe E."/>
            <person name="Young S.K."/>
            <person name="Zeng Q."/>
            <person name="Gargeya S."/>
            <person name="Fitzgerald M."/>
            <person name="Haas B."/>
            <person name="Abouelleil A."/>
            <person name="Alvarado L."/>
            <person name="Arachchi H.M."/>
            <person name="Berlin A."/>
            <person name="Brown A."/>
            <person name="Chapman S.B."/>
            <person name="Chen Z."/>
            <person name="Dunbar C."/>
            <person name="Freedman E."/>
            <person name="Gearin G."/>
            <person name="Gellesch M."/>
            <person name="Goldberg J."/>
            <person name="Griggs A."/>
            <person name="Gujja S."/>
            <person name="Heiman D."/>
            <person name="Howarth C."/>
            <person name="Larson L."/>
            <person name="Lui A."/>
            <person name="MacDonald P.J.P."/>
            <person name="Montmayeur A."/>
            <person name="Murphy C."/>
            <person name="Neiman D."/>
            <person name="Pearson M."/>
            <person name="Priest M."/>
            <person name="Roberts A."/>
            <person name="Saif S."/>
            <person name="Shea T."/>
            <person name="Shenoy N."/>
            <person name="Sisk P."/>
            <person name="Stolte C."/>
            <person name="Sykes S."/>
            <person name="Wortman J."/>
            <person name="Nusbaum C."/>
            <person name="Birren B."/>
        </authorList>
    </citation>
    <scope>NUCLEOTIDE SEQUENCE [LARGE SCALE GENOMIC DNA]</scope>
    <source>
        <strain evidence="8 9">WAL-18680</strain>
    </source>
</reference>
<dbReference type="GO" id="GO:0016740">
    <property type="term" value="F:transferase activity"/>
    <property type="evidence" value="ECO:0007669"/>
    <property type="project" value="UniProtKB-KW"/>
</dbReference>
<dbReference type="Pfam" id="PF16822">
    <property type="entry name" value="ALGX"/>
    <property type="match status" value="1"/>
</dbReference>
<protein>
    <recommendedName>
        <fullName evidence="7">AlgX/AlgJ SGNH hydrolase-like domain-containing protein</fullName>
    </recommendedName>
</protein>
<comment type="subcellular location">
    <subcellularLocation>
        <location evidence="1">Periplasm</location>
    </subcellularLocation>
</comment>
<dbReference type="Proteomes" id="UP000005384">
    <property type="component" value="Unassembled WGS sequence"/>
</dbReference>
<evidence type="ECO:0000256" key="1">
    <source>
        <dbReference type="ARBA" id="ARBA00004418"/>
    </source>
</evidence>
<evidence type="ECO:0000256" key="6">
    <source>
        <dbReference type="ARBA" id="ARBA00022841"/>
    </source>
</evidence>